<evidence type="ECO:0000313" key="5">
    <source>
        <dbReference type="EMBL" id="QNV38549.1"/>
    </source>
</evidence>
<dbReference type="Pfam" id="PF00535">
    <property type="entry name" value="Glycos_transf_2"/>
    <property type="match status" value="2"/>
</dbReference>
<feature type="domain" description="Glycosyltransferase 2-like" evidence="4">
    <location>
        <begin position="26"/>
        <end position="149"/>
    </location>
</feature>
<evidence type="ECO:0000259" key="4">
    <source>
        <dbReference type="Pfam" id="PF00535"/>
    </source>
</evidence>
<evidence type="ECO:0000256" key="1">
    <source>
        <dbReference type="ARBA" id="ARBA00006739"/>
    </source>
</evidence>
<keyword evidence="2" id="KW-0328">Glycosyltransferase</keyword>
<evidence type="ECO:0000256" key="2">
    <source>
        <dbReference type="ARBA" id="ARBA00022676"/>
    </source>
</evidence>
<dbReference type="GO" id="GO:0016757">
    <property type="term" value="F:glycosyltransferase activity"/>
    <property type="evidence" value="ECO:0007669"/>
    <property type="project" value="UniProtKB-KW"/>
</dbReference>
<dbReference type="Proteomes" id="UP000516404">
    <property type="component" value="Chromosome"/>
</dbReference>
<dbReference type="InterPro" id="IPR029044">
    <property type="entry name" value="Nucleotide-diphossugar_trans"/>
</dbReference>
<dbReference type="SUPFAM" id="SSF53448">
    <property type="entry name" value="Nucleotide-diphospho-sugar transferases"/>
    <property type="match status" value="2"/>
</dbReference>
<dbReference type="KEGG" id="rter:IDM49_04620"/>
<dbReference type="Gene3D" id="3.90.550.10">
    <property type="entry name" value="Spore Coat Polysaccharide Biosynthesis Protein SpsA, Chain A"/>
    <property type="match status" value="2"/>
</dbReference>
<protein>
    <submittedName>
        <fullName evidence="5">Glycosyltransferase</fullName>
    </submittedName>
</protein>
<sequence>MQNHSQVLVDSYAHELPVLHDRVVAVVVTYNRLELLKKTISGIIEAQRVPDTVVIVNNASTDETAQYLAELDLPVAVDIINLSKNTGGAGGFTVGIDRALTQHRADLVWVMDDDTEPTDNTLAESLAAWENYSPVRLQRPAVVASKVVWDDGTDHPMNTPRTMFAAGSKRHERAQAVGARPIRSGSFVSLLMDATVMRQYGLPIAEFFIWNDDFEYSTRLIHHRDGISTDQSVAWHHTKNAGNTNSDPGPRFYNDVRNKLWVFTRRRTLASWEKVLYGGSTARLWVTTLLNTAEKRTYVGYLLQGLKDAARNFRDNTAFLQGVYEPQLPLTAHHLEPVEQKFSLLMSVYSGDTAHHLQQALMSSIDEQTVRPDELVLVVDGEISRELAEEIERWKSRSTAGEICPMTVVTLPYNAGLAAALNEGLRYCSYDIVARADADDISLPARFEQQIPVIAAGNLAVLGSAMVEFDGKSDAPETSREALTGSEKLKKVLMTRNPIMHPTVVLRKSAVDAVGGYEHVTGAEDYWLWARLTQRGYRMDNLTVPLVKYRVGEGAYQRRGGAQALSKDIEIQHRLYTGEFISAPQLVKNMVVRVGYRAMPVELRKNLYRKLIGQNKNAVTVFRKGK</sequence>
<evidence type="ECO:0000313" key="6">
    <source>
        <dbReference type="Proteomes" id="UP000516404"/>
    </source>
</evidence>
<dbReference type="RefSeq" id="WP_190725192.1">
    <property type="nucleotide sequence ID" value="NZ_CP061539.1"/>
</dbReference>
<dbReference type="PANTHER" id="PTHR43685:SF5">
    <property type="entry name" value="GLYCOSYLTRANSFERASE EPSE-RELATED"/>
    <property type="match status" value="1"/>
</dbReference>
<dbReference type="PANTHER" id="PTHR43685">
    <property type="entry name" value="GLYCOSYLTRANSFERASE"/>
    <property type="match status" value="1"/>
</dbReference>
<accession>A0A7H2BFV3</accession>
<dbReference type="EMBL" id="CP061539">
    <property type="protein sequence ID" value="QNV38549.1"/>
    <property type="molecule type" value="Genomic_DNA"/>
</dbReference>
<dbReference type="GeneID" id="96623509"/>
<name>A0A7H2BFV3_9MICC</name>
<comment type="similarity">
    <text evidence="1">Belongs to the glycosyltransferase 2 family.</text>
</comment>
<keyword evidence="6" id="KW-1185">Reference proteome</keyword>
<proteinExistence type="inferred from homology"/>
<dbReference type="AlphaFoldDB" id="A0A7H2BFV3"/>
<reference evidence="5 6" key="1">
    <citation type="submission" date="2020-09" db="EMBL/GenBank/DDBJ databases">
        <title>Investigation of environmental microbes.</title>
        <authorList>
            <person name="Ou Y."/>
            <person name="Kang Q."/>
        </authorList>
    </citation>
    <scope>NUCLEOTIDE SEQUENCE [LARGE SCALE GENOMIC DNA]</scope>
    <source>
        <strain evidence="5 6">KJZ-14</strain>
    </source>
</reference>
<keyword evidence="3 5" id="KW-0808">Transferase</keyword>
<dbReference type="InterPro" id="IPR050834">
    <property type="entry name" value="Glycosyltransf_2"/>
</dbReference>
<feature type="domain" description="Glycosyltransferase 2-like" evidence="4">
    <location>
        <begin position="357"/>
        <end position="511"/>
    </location>
</feature>
<evidence type="ECO:0000256" key="3">
    <source>
        <dbReference type="ARBA" id="ARBA00022679"/>
    </source>
</evidence>
<gene>
    <name evidence="5" type="ORF">IDM49_04620</name>
</gene>
<organism evidence="5 6">
    <name type="scientific">Rothia terrae</name>
    <dbReference type="NCBI Taxonomy" id="396015"/>
    <lineage>
        <taxon>Bacteria</taxon>
        <taxon>Bacillati</taxon>
        <taxon>Actinomycetota</taxon>
        <taxon>Actinomycetes</taxon>
        <taxon>Micrococcales</taxon>
        <taxon>Micrococcaceae</taxon>
        <taxon>Rothia</taxon>
    </lineage>
</organism>
<dbReference type="InterPro" id="IPR001173">
    <property type="entry name" value="Glyco_trans_2-like"/>
</dbReference>